<dbReference type="Proteomes" id="UP000662821">
    <property type="component" value="Chromosome"/>
</dbReference>
<feature type="domain" description="TniQ" evidence="1">
    <location>
        <begin position="4"/>
        <end position="142"/>
    </location>
</feature>
<dbReference type="AlphaFoldDB" id="A0AAJ4MTA3"/>
<protein>
    <submittedName>
        <fullName evidence="2">TniQ family protein</fullName>
    </submittedName>
</protein>
<reference evidence="2 3" key="1">
    <citation type="submission" date="2021-03" db="EMBL/GenBank/DDBJ databases">
        <title>Draft genome sequence of Janthinobacterium sp. strain PLB02 isolated from infected primmorphs (Lubomirskia baicalensis).</title>
        <authorList>
            <person name="Chernogor L.I."/>
            <person name="Belikov S.I."/>
            <person name="Petrushin I.S."/>
        </authorList>
    </citation>
    <scope>NUCLEOTIDE SEQUENCE [LARGE SCALE GENOMIC DNA]</scope>
    <source>
        <strain evidence="2 3">PLB02</strain>
    </source>
</reference>
<name>A0AAJ4MTA3_9BURK</name>
<evidence type="ECO:0000259" key="1">
    <source>
        <dbReference type="Pfam" id="PF06527"/>
    </source>
</evidence>
<sequence>MDFIDVEPLPDELAHSIIARLAFLNCCDSDTLIAKLARFYGIPKSSSHVSVVAQTLGYRNAEFLKMHTLHPLLYAVDRGTNLVDIVNRRAGFRTFFGPKINTAANYCARCSELDRHVHSMSFWRRAHHLPSVDWCPVHYCGLESYRMLHTEYPTSDSKTVGAPTVYVEGTEHAANPVLRRYSALLMVWREKEVPYRSRDICDLILDACLHQGIGITKGDSQSLLSDALVEALPHSWLVKFMPRLSNKTKGTVDWVLDKYLEQRFAYLTIKMVALLLSYLFDSIETIDSHLNMGSGCVNRDFEKN</sequence>
<organism evidence="2 3">
    <name type="scientific">Janthinobacterium lividum</name>
    <dbReference type="NCBI Taxonomy" id="29581"/>
    <lineage>
        <taxon>Bacteria</taxon>
        <taxon>Pseudomonadati</taxon>
        <taxon>Pseudomonadota</taxon>
        <taxon>Betaproteobacteria</taxon>
        <taxon>Burkholderiales</taxon>
        <taxon>Oxalobacteraceae</taxon>
        <taxon>Janthinobacterium</taxon>
    </lineage>
</organism>
<evidence type="ECO:0000313" key="2">
    <source>
        <dbReference type="EMBL" id="QSX96652.1"/>
    </source>
</evidence>
<gene>
    <name evidence="2" type="ORF">J3P46_01305</name>
</gene>
<evidence type="ECO:0000313" key="3">
    <source>
        <dbReference type="Proteomes" id="UP000662821"/>
    </source>
</evidence>
<dbReference type="InterPro" id="IPR009492">
    <property type="entry name" value="TniQ"/>
</dbReference>
<proteinExistence type="predicted"/>
<dbReference type="RefSeq" id="WP_191909559.1">
    <property type="nucleotide sequence ID" value="NZ_CP071520.1"/>
</dbReference>
<dbReference type="EMBL" id="CP071520">
    <property type="protein sequence ID" value="QSX96652.1"/>
    <property type="molecule type" value="Genomic_DNA"/>
</dbReference>
<dbReference type="Pfam" id="PF06527">
    <property type="entry name" value="TniQ"/>
    <property type="match status" value="1"/>
</dbReference>
<accession>A0AAJ4MTA3</accession>